<accession>A0A250G257</accession>
<evidence type="ECO:0000313" key="2">
    <source>
        <dbReference type="Proteomes" id="UP000243136"/>
    </source>
</evidence>
<proteinExistence type="predicted"/>
<dbReference type="Proteomes" id="UP000243136">
    <property type="component" value="Chromosome"/>
</dbReference>
<reference evidence="2" key="1">
    <citation type="submission" date="2017-06" db="EMBL/GenBank/DDBJ databases">
        <title>Capnocytophaga spp. assemblies.</title>
        <authorList>
            <person name="Gulvik C.A."/>
        </authorList>
    </citation>
    <scope>NUCLEOTIDE SEQUENCE [LARGE SCALE GENOMIC DNA]</scope>
    <source>
        <strain evidence="2">H5594</strain>
    </source>
</reference>
<gene>
    <name evidence="1" type="ORF">CGC56_04135</name>
</gene>
<protein>
    <submittedName>
        <fullName evidence="1">Uncharacterized protein</fullName>
    </submittedName>
</protein>
<dbReference type="RefSeq" id="WP_095916933.1">
    <property type="nucleotide sequence ID" value="NZ_CP022388.1"/>
</dbReference>
<evidence type="ECO:0000313" key="1">
    <source>
        <dbReference type="EMBL" id="ATA91424.1"/>
    </source>
</evidence>
<organism evidence="1 2">
    <name type="scientific">Capnocytophaga canimorsus</name>
    <dbReference type="NCBI Taxonomy" id="28188"/>
    <lineage>
        <taxon>Bacteria</taxon>
        <taxon>Pseudomonadati</taxon>
        <taxon>Bacteroidota</taxon>
        <taxon>Flavobacteriia</taxon>
        <taxon>Flavobacteriales</taxon>
        <taxon>Flavobacteriaceae</taxon>
        <taxon>Capnocytophaga</taxon>
    </lineage>
</organism>
<name>A0A250G257_9FLAO</name>
<dbReference type="EMBL" id="CP022388">
    <property type="protein sequence ID" value="ATA91424.1"/>
    <property type="molecule type" value="Genomic_DNA"/>
</dbReference>
<dbReference type="AlphaFoldDB" id="A0A250G257"/>
<sequence>MKKKIFYPLATIFLLVAITLWGCKKEDKEPEQVQEKPPAEVIVFPEETIAKKMELLKADGTLVFSGLAEAEKPQKGDVICSGIAEGAPLGFLYKVNQVITADGKTTITTEPASLEEAIENGEIKETISITENNIEGVFDKDGNPIDYEKLKSGGVTGRKFSSGISWEVNKEIDDVTFTGNIELGVEFDFNLSIKNWELKECNLLATPKFNGELSASFDKELFGWSKAIELATIKLQPTTIMIGYVPLVITPEIKVLVQVDLSGKVSISAQIFEVGIASPIGIAYDYEQKKWNGIGIDQESDIKKPTFFKQAELSYQENYNLNRALSVKWVFIIRIQA</sequence>